<dbReference type="InterPro" id="IPR008936">
    <property type="entry name" value="Rho_GTPase_activation_prot"/>
</dbReference>
<dbReference type="Pfam" id="PF00620">
    <property type="entry name" value="RhoGAP"/>
    <property type="match status" value="1"/>
</dbReference>
<accession>A0ABD2WZY8</accession>
<dbReference type="InterPro" id="IPR039102">
    <property type="entry name" value="FAM13"/>
</dbReference>
<comment type="similarity">
    <text evidence="1">Belongs to the FAM13 family.</text>
</comment>
<keyword evidence="5" id="KW-1185">Reference proteome</keyword>
<comment type="caution">
    <text evidence="4">The sequence shown here is derived from an EMBL/GenBank/DDBJ whole genome shotgun (WGS) entry which is preliminary data.</text>
</comment>
<feature type="compositionally biased region" description="Polar residues" evidence="2">
    <location>
        <begin position="20"/>
        <end position="30"/>
    </location>
</feature>
<gene>
    <name evidence="4" type="ORF">TKK_007468</name>
</gene>
<evidence type="ECO:0000313" key="5">
    <source>
        <dbReference type="Proteomes" id="UP001627154"/>
    </source>
</evidence>
<feature type="compositionally biased region" description="Basic and acidic residues" evidence="2">
    <location>
        <begin position="492"/>
        <end position="501"/>
    </location>
</feature>
<dbReference type="EMBL" id="JBJJXI010000059">
    <property type="protein sequence ID" value="KAL3398283.1"/>
    <property type="molecule type" value="Genomic_DNA"/>
</dbReference>
<evidence type="ECO:0000313" key="4">
    <source>
        <dbReference type="EMBL" id="KAL3398283.1"/>
    </source>
</evidence>
<feature type="region of interest" description="Disordered" evidence="2">
    <location>
        <begin position="412"/>
        <end position="437"/>
    </location>
</feature>
<feature type="region of interest" description="Disordered" evidence="2">
    <location>
        <begin position="481"/>
        <end position="502"/>
    </location>
</feature>
<feature type="compositionally biased region" description="Polar residues" evidence="2">
    <location>
        <begin position="422"/>
        <end position="437"/>
    </location>
</feature>
<dbReference type="PANTHER" id="PTHR15904:SF17">
    <property type="entry name" value="RHO-GAP DOMAIN-CONTAINING PROTEIN"/>
    <property type="match status" value="1"/>
</dbReference>
<dbReference type="PANTHER" id="PTHR15904">
    <property type="entry name" value="FAM13"/>
    <property type="match status" value="1"/>
</dbReference>
<evidence type="ECO:0000256" key="1">
    <source>
        <dbReference type="ARBA" id="ARBA00007549"/>
    </source>
</evidence>
<dbReference type="Gene3D" id="1.10.555.10">
    <property type="entry name" value="Rho GTPase activation protein"/>
    <property type="match status" value="1"/>
</dbReference>
<dbReference type="Proteomes" id="UP001627154">
    <property type="component" value="Unassembled WGS sequence"/>
</dbReference>
<proteinExistence type="inferred from homology"/>
<dbReference type="InterPro" id="IPR059029">
    <property type="entry name" value="FAM13A_dom"/>
</dbReference>
<feature type="region of interest" description="Disordered" evidence="2">
    <location>
        <begin position="325"/>
        <end position="354"/>
    </location>
</feature>
<dbReference type="PROSITE" id="PS50238">
    <property type="entry name" value="RHOGAP"/>
    <property type="match status" value="1"/>
</dbReference>
<dbReference type="SMART" id="SM00324">
    <property type="entry name" value="RhoGAP"/>
    <property type="match status" value="1"/>
</dbReference>
<name>A0ABD2WZY8_9HYME</name>
<feature type="compositionally biased region" description="Basic and acidic residues" evidence="2">
    <location>
        <begin position="345"/>
        <end position="354"/>
    </location>
</feature>
<dbReference type="SUPFAM" id="SSF48350">
    <property type="entry name" value="GTPase activation domain, GAP"/>
    <property type="match status" value="1"/>
</dbReference>
<dbReference type="Pfam" id="PF26116">
    <property type="entry name" value="FAM13A"/>
    <property type="match status" value="1"/>
</dbReference>
<dbReference type="AlphaFoldDB" id="A0ABD2WZY8"/>
<feature type="region of interest" description="Disordered" evidence="2">
    <location>
        <begin position="20"/>
        <end position="83"/>
    </location>
</feature>
<organism evidence="4 5">
    <name type="scientific">Trichogramma kaykai</name>
    <dbReference type="NCBI Taxonomy" id="54128"/>
    <lineage>
        <taxon>Eukaryota</taxon>
        <taxon>Metazoa</taxon>
        <taxon>Ecdysozoa</taxon>
        <taxon>Arthropoda</taxon>
        <taxon>Hexapoda</taxon>
        <taxon>Insecta</taxon>
        <taxon>Pterygota</taxon>
        <taxon>Neoptera</taxon>
        <taxon>Endopterygota</taxon>
        <taxon>Hymenoptera</taxon>
        <taxon>Apocrita</taxon>
        <taxon>Proctotrupomorpha</taxon>
        <taxon>Chalcidoidea</taxon>
        <taxon>Trichogrammatidae</taxon>
        <taxon>Trichogramma</taxon>
    </lineage>
</organism>
<reference evidence="4 5" key="1">
    <citation type="journal article" date="2024" name="bioRxiv">
        <title>A reference genome for Trichogramma kaykai: A tiny desert-dwelling parasitoid wasp with competing sex-ratio distorters.</title>
        <authorList>
            <person name="Culotta J."/>
            <person name="Lindsey A.R."/>
        </authorList>
    </citation>
    <scope>NUCLEOTIDE SEQUENCE [LARGE SCALE GENOMIC DNA]</scope>
    <source>
        <strain evidence="4 5">KSX58</strain>
    </source>
</reference>
<feature type="domain" description="Rho-GAP" evidence="3">
    <location>
        <begin position="109"/>
        <end position="322"/>
    </location>
</feature>
<evidence type="ECO:0000259" key="3">
    <source>
        <dbReference type="PROSITE" id="PS50238"/>
    </source>
</evidence>
<protein>
    <recommendedName>
        <fullName evidence="3">Rho-GAP domain-containing protein</fullName>
    </recommendedName>
</protein>
<sequence>MRGPQPEPFYQQAQLQLDRTKVTVTQPLPTSCSSTSSSSSSVGPASSSALIQQQQSQRPSHQRRYQQQQQQQQQPTGKEHESRLAKVKRVLLGRIVANHGAGNNAGFGIDLDCVKLHNETGVPKLVQRLCSFCESRAFENPGLFEAAAIGAASSANRKLAERLRQSFERRGDADLESAAAGCPAVAPILLRQYLEELPRPLLGSSCLYKICQLHAHERCNDQQRWAADTRRLLSDELAPRNQRLFSYLLLFFSRYEQLHGPSRAIPATFGPLLLPGLATSAPLLRDILQDARSIIAAQYSGLNKNSMSNVLDVCTKSKAKCNLYENSPMNSSASLGANKPSKRKDRSDSCGQERKLIRSNSEEKIWDNVKVSKTEENDNRNESTEKAIRRVSSHEDFNKSKHLLLLSKLQKDMGHGPRHNSLPLQEKTNSSPVSSRQSLIYSSGEVVLATEKYDCDAERLRSSERFSRSIIPKGRRQVRRLKLHRTSLSEEASSKENESNRPEVIYTIGGDSIRNGQQGQSFLEMLSSGPSRSPSPVRPPSSTPDDANHPTLANWGFHMRQNNDEETGERIEDMVSPRNSILVPRRFYSEEYSNDQENATSVKDFSLKTLAKQISSLKKRIKRYESEFEDNFGYRPSHSDKMSNRDIKRLVTELNKVRKEHKILKEGVFGSLLGSRFNREEHNNNNNIIGNEIEEKLRASSMNEMVMDVERKLSDKRIKSSRSDNMEELSYEQLMEEKTAVQKALLHIENIFGRPVSKEDRTIVRPLYDKYRTLKRLLIRAGANQYTDSMSELETILEHETMDFSSTSGNPIDCERRASEPDMSHRGILDCIDSSSEQITDSDSQHSSSESSRGIIESLHSMSKDDLLLQQRITKEEKKRLRRALKELEMQFEARAGRRMQRADRGPEVSMIYESYKETKAKLRLVSALLAKNP</sequence>
<evidence type="ECO:0000256" key="2">
    <source>
        <dbReference type="SAM" id="MobiDB-lite"/>
    </source>
</evidence>
<feature type="compositionally biased region" description="Polar residues" evidence="2">
    <location>
        <begin position="325"/>
        <end position="335"/>
    </location>
</feature>
<feature type="compositionally biased region" description="Basic and acidic residues" evidence="2">
    <location>
        <begin position="813"/>
        <end position="827"/>
    </location>
</feature>
<feature type="region of interest" description="Disordered" evidence="2">
    <location>
        <begin position="803"/>
        <end position="827"/>
    </location>
</feature>
<feature type="region of interest" description="Disordered" evidence="2">
    <location>
        <begin position="524"/>
        <end position="552"/>
    </location>
</feature>
<dbReference type="InterPro" id="IPR000198">
    <property type="entry name" value="RhoGAP_dom"/>
</dbReference>
<feature type="compositionally biased region" description="Low complexity" evidence="2">
    <location>
        <begin position="31"/>
        <end position="75"/>
    </location>
</feature>
<feature type="region of interest" description="Disordered" evidence="2">
    <location>
        <begin position="375"/>
        <end position="394"/>
    </location>
</feature>